<dbReference type="InterPro" id="IPR008949">
    <property type="entry name" value="Isoprenoid_synthase_dom_sf"/>
</dbReference>
<dbReference type="GO" id="GO:0016117">
    <property type="term" value="P:carotenoid biosynthetic process"/>
    <property type="evidence" value="ECO:0007669"/>
    <property type="project" value="UniProtKB-KW"/>
</dbReference>
<dbReference type="PANTHER" id="PTHR31480">
    <property type="entry name" value="BIFUNCTIONAL LYCOPENE CYCLASE/PHYTOENE SYNTHASE"/>
    <property type="match status" value="1"/>
</dbReference>
<dbReference type="AlphaFoldDB" id="A0A1J6WKH7"/>
<dbReference type="Proteomes" id="UP000182062">
    <property type="component" value="Unassembled WGS sequence"/>
</dbReference>
<name>A0A1J6WKH7_9BACI</name>
<dbReference type="PROSITE" id="PS01044">
    <property type="entry name" value="SQUALEN_PHYTOEN_SYN_1"/>
    <property type="match status" value="1"/>
</dbReference>
<dbReference type="SFLD" id="SFLDS00005">
    <property type="entry name" value="Isoprenoid_Synthase_Type_I"/>
    <property type="match status" value="1"/>
</dbReference>
<evidence type="ECO:0000313" key="5">
    <source>
        <dbReference type="Proteomes" id="UP000182062"/>
    </source>
</evidence>
<keyword evidence="3" id="KW-0125">Carotenoid biosynthesis</keyword>
<dbReference type="InterPro" id="IPR033904">
    <property type="entry name" value="Trans_IPPS_HH"/>
</dbReference>
<dbReference type="SFLD" id="SFLDG01018">
    <property type="entry name" value="Squalene/Phytoene_Synthase_Lik"/>
    <property type="match status" value="1"/>
</dbReference>
<proteinExistence type="predicted"/>
<dbReference type="CDD" id="cd00683">
    <property type="entry name" value="Trans_IPPS_HH"/>
    <property type="match status" value="1"/>
</dbReference>
<dbReference type="SFLD" id="SFLDG01212">
    <property type="entry name" value="Phytoene_synthase_like"/>
    <property type="match status" value="1"/>
</dbReference>
<gene>
    <name evidence="4" type="ORF">BHE18_15995</name>
</gene>
<comment type="pathway">
    <text evidence="1">Carotenoid biosynthesis.</text>
</comment>
<accession>A0A1J6WKH7</accession>
<dbReference type="Pfam" id="PF00494">
    <property type="entry name" value="SQS_PSY"/>
    <property type="match status" value="1"/>
</dbReference>
<dbReference type="InterPro" id="IPR002060">
    <property type="entry name" value="Squ/phyt_synthse"/>
</dbReference>
<dbReference type="SUPFAM" id="SSF48576">
    <property type="entry name" value="Terpenoid synthases"/>
    <property type="match status" value="1"/>
</dbReference>
<dbReference type="Gene3D" id="1.10.600.10">
    <property type="entry name" value="Farnesyl Diphosphate Synthase"/>
    <property type="match status" value="1"/>
</dbReference>
<keyword evidence="5" id="KW-1185">Reference proteome</keyword>
<sequence>MCMYSVNEAYKQCENVIKHHSKTFYKAFSLLPKDERNAVWAVYSFCRRVDDIVDEGRNPEAELVLFKAEFDQFLKGKYDAANPSWIALDDVFGRYEMDAKAFHDLIKGQEMDLTINRYESLDELLDYSYHVASTVGLLLLPILAPGKTEVLRDGGVSLGLAMQLTNILRDISEDLDRDRIYLPQELMRKHGVTECMLRAGVVEDSFINLWEELAAHAESLYGEAFKTMQEYPLSSRIPVKGAAYLYREILPTIRSKKYKVFGQKLYVDDETKKEIVVGLSSH</sequence>
<evidence type="ECO:0000313" key="4">
    <source>
        <dbReference type="EMBL" id="OIU66345.1"/>
    </source>
</evidence>
<dbReference type="GO" id="GO:0004311">
    <property type="term" value="F:geranylgeranyl diphosphate synthase activity"/>
    <property type="evidence" value="ECO:0007669"/>
    <property type="project" value="InterPro"/>
</dbReference>
<evidence type="ECO:0000256" key="1">
    <source>
        <dbReference type="ARBA" id="ARBA00004829"/>
    </source>
</evidence>
<dbReference type="InterPro" id="IPR019845">
    <property type="entry name" value="Squalene/phytoene_synthase_CS"/>
</dbReference>
<organism evidence="4 5">
    <name type="scientific">Rossellomorea aquimaris</name>
    <dbReference type="NCBI Taxonomy" id="189382"/>
    <lineage>
        <taxon>Bacteria</taxon>
        <taxon>Bacillati</taxon>
        <taxon>Bacillota</taxon>
        <taxon>Bacilli</taxon>
        <taxon>Bacillales</taxon>
        <taxon>Bacillaceae</taxon>
        <taxon>Rossellomorea</taxon>
    </lineage>
</organism>
<dbReference type="OrthoDB" id="9787280at2"/>
<dbReference type="PROSITE" id="PS01045">
    <property type="entry name" value="SQUALEN_PHYTOEN_SYN_2"/>
    <property type="match status" value="1"/>
</dbReference>
<evidence type="ECO:0000256" key="3">
    <source>
        <dbReference type="ARBA" id="ARBA00022746"/>
    </source>
</evidence>
<dbReference type="EMBL" id="MINN01000161">
    <property type="protein sequence ID" value="OIU66345.1"/>
    <property type="molecule type" value="Genomic_DNA"/>
</dbReference>
<protein>
    <submittedName>
        <fullName evidence="4">Phytoene synthase</fullName>
    </submittedName>
</protein>
<dbReference type="InterPro" id="IPR044843">
    <property type="entry name" value="Trans_IPPS_bact-type"/>
</dbReference>
<dbReference type="GO" id="GO:0051996">
    <property type="term" value="F:squalene synthase [NAD(P)H] activity"/>
    <property type="evidence" value="ECO:0007669"/>
    <property type="project" value="InterPro"/>
</dbReference>
<reference evidence="4 5" key="1">
    <citation type="submission" date="2016-09" db="EMBL/GenBank/DDBJ databases">
        <title>Bacillus aquimaris SAMM genome sequence reveals colonization and biosurfactant production capacities.</title>
        <authorList>
            <person name="Waghmode S.R."/>
            <person name="Suryavanshi M.V."/>
        </authorList>
    </citation>
    <scope>NUCLEOTIDE SEQUENCE [LARGE SCALE GENOMIC DNA]</scope>
    <source>
        <strain evidence="4 5">SAMM</strain>
    </source>
</reference>
<comment type="caution">
    <text evidence="4">The sequence shown here is derived from an EMBL/GenBank/DDBJ whole genome shotgun (WGS) entry which is preliminary data.</text>
</comment>
<keyword evidence="2" id="KW-0808">Transferase</keyword>
<evidence type="ECO:0000256" key="2">
    <source>
        <dbReference type="ARBA" id="ARBA00022679"/>
    </source>
</evidence>